<feature type="transmembrane region" description="Helical" evidence="2">
    <location>
        <begin position="103"/>
        <end position="126"/>
    </location>
</feature>
<feature type="transmembrane region" description="Helical" evidence="2">
    <location>
        <begin position="30"/>
        <end position="49"/>
    </location>
</feature>
<feature type="transmembrane region" description="Helical" evidence="2">
    <location>
        <begin position="300"/>
        <end position="322"/>
    </location>
</feature>
<evidence type="ECO:0000256" key="2">
    <source>
        <dbReference type="SAM" id="Phobius"/>
    </source>
</evidence>
<feature type="transmembrane region" description="Helical" evidence="2">
    <location>
        <begin position="420"/>
        <end position="444"/>
    </location>
</feature>
<feature type="transmembrane region" description="Helical" evidence="2">
    <location>
        <begin position="147"/>
        <end position="172"/>
    </location>
</feature>
<dbReference type="RefSeq" id="WP_087005104.1">
    <property type="nucleotide sequence ID" value="NZ_FWFF01000004.1"/>
</dbReference>
<dbReference type="InterPro" id="IPR003474">
    <property type="entry name" value="Glcn_transporter"/>
</dbReference>
<reference evidence="4" key="1">
    <citation type="submission" date="2017-02" db="EMBL/GenBank/DDBJ databases">
        <authorList>
            <person name="Dridi B."/>
        </authorList>
    </citation>
    <scope>NUCLEOTIDE SEQUENCE [LARGE SCALE GENOMIC DNA]</scope>
    <source>
        <strain evidence="4">B Co 03.10</strain>
    </source>
</reference>
<dbReference type="Proteomes" id="UP000196581">
    <property type="component" value="Unassembled WGS sequence"/>
</dbReference>
<feature type="transmembrane region" description="Helical" evidence="2">
    <location>
        <begin position="343"/>
        <end position="361"/>
    </location>
</feature>
<feature type="region of interest" description="Disordered" evidence="1">
    <location>
        <begin position="224"/>
        <end position="254"/>
    </location>
</feature>
<evidence type="ECO:0000313" key="4">
    <source>
        <dbReference type="Proteomes" id="UP000196581"/>
    </source>
</evidence>
<dbReference type="PANTHER" id="PTHR30354">
    <property type="entry name" value="GNT FAMILY GLUCONATE TRANSPORTER"/>
    <property type="match status" value="1"/>
</dbReference>
<accession>A0A1X6X6G9</accession>
<keyword evidence="2" id="KW-0812">Transmembrane</keyword>
<dbReference type="Pfam" id="PF02447">
    <property type="entry name" value="GntP_permease"/>
    <property type="match status" value="2"/>
</dbReference>
<dbReference type="PANTHER" id="PTHR30354:SF11">
    <property type="entry name" value="PERMEASE"/>
    <property type="match status" value="1"/>
</dbReference>
<feature type="transmembrane region" description="Helical" evidence="2">
    <location>
        <begin position="275"/>
        <end position="294"/>
    </location>
</feature>
<keyword evidence="2" id="KW-0472">Membrane</keyword>
<evidence type="ECO:0000256" key="1">
    <source>
        <dbReference type="SAM" id="MobiDB-lite"/>
    </source>
</evidence>
<feature type="transmembrane region" description="Helical" evidence="2">
    <location>
        <begin position="459"/>
        <end position="480"/>
    </location>
</feature>
<dbReference type="EMBL" id="FWFF01000004">
    <property type="protein sequence ID" value="SLM93869.1"/>
    <property type="molecule type" value="Genomic_DNA"/>
</dbReference>
<feature type="transmembrane region" description="Helical" evidence="2">
    <location>
        <begin position="61"/>
        <end position="83"/>
    </location>
</feature>
<dbReference type="AlphaFoldDB" id="A0A1X6X6G9"/>
<sequence length="481" mass="48378">MGDVMVLVHTGISIALIVLLIMGARLNAVIALLAGSIYLGLAAGLGFTGTTEALATGFGDIMAEVGLIIAMGVLIGSLLASMGTLENIVDRLLALFTPKQLPYAAGLTLTVFFPVIYGDVLLVLMAPIVRSLAPRLGPGGLAKMCTALAIGINVGLVFVVPGAAAIAIAGLLGVPLGTMLFAGLLLALPTAVLTMLVYNQLLRFGLWNPEKDELVGLGDVEADSSADDPEAGRTGTHGDAGTTSGAQTMSGEATTGGAAASDAAVATRAPLRISLLPIVVAVLLVAAGVVADMVGAGEGVLGFVGDPVIAIFAALVLAYLLAWRTLGRTRADDAIGTGFRESGIVLIITGAGGSLAAVIGQTGLEDILGGYFSAGAFAPLLIAWGVAAILQIALGSATVAIITAGGILAPIMSTLDVPTVLVALVASSGALFGMQLNSNFFWIFQPLLRLTTLGTLKTLTLPMCIASVISLGLIMLASLVV</sequence>
<organism evidence="3 4">
    <name type="scientific">Brevibacterium yomogidense</name>
    <dbReference type="NCBI Taxonomy" id="946573"/>
    <lineage>
        <taxon>Bacteria</taxon>
        <taxon>Bacillati</taxon>
        <taxon>Actinomycetota</taxon>
        <taxon>Actinomycetes</taxon>
        <taxon>Micrococcales</taxon>
        <taxon>Brevibacteriaceae</taxon>
        <taxon>Brevibacterium</taxon>
    </lineage>
</organism>
<proteinExistence type="predicted"/>
<evidence type="ECO:0000313" key="3">
    <source>
        <dbReference type="EMBL" id="SLM93869.1"/>
    </source>
</evidence>
<keyword evidence="4" id="KW-1185">Reference proteome</keyword>
<protein>
    <submittedName>
        <fullName evidence="3">Putative gluconate transporter</fullName>
    </submittedName>
</protein>
<dbReference type="GO" id="GO:0005886">
    <property type="term" value="C:plasma membrane"/>
    <property type="evidence" value="ECO:0007669"/>
    <property type="project" value="TreeGrafter"/>
</dbReference>
<feature type="transmembrane region" description="Helical" evidence="2">
    <location>
        <begin position="381"/>
        <end position="408"/>
    </location>
</feature>
<dbReference type="GO" id="GO:0015128">
    <property type="term" value="F:gluconate transmembrane transporter activity"/>
    <property type="evidence" value="ECO:0007669"/>
    <property type="project" value="InterPro"/>
</dbReference>
<feature type="compositionally biased region" description="Polar residues" evidence="1">
    <location>
        <begin position="241"/>
        <end position="250"/>
    </location>
</feature>
<name>A0A1X6X6G9_9MICO</name>
<feature type="transmembrane region" description="Helical" evidence="2">
    <location>
        <begin position="178"/>
        <end position="198"/>
    </location>
</feature>
<gene>
    <name evidence="3" type="ORF">FM105_03845</name>
</gene>
<keyword evidence="2" id="KW-1133">Transmembrane helix</keyword>
<feature type="transmembrane region" description="Helical" evidence="2">
    <location>
        <begin position="7"/>
        <end position="24"/>
    </location>
</feature>